<accession>A0A1I3LSA6</accession>
<proteinExistence type="predicted"/>
<evidence type="ECO:0000313" key="2">
    <source>
        <dbReference type="Proteomes" id="UP000199630"/>
    </source>
</evidence>
<evidence type="ECO:0000313" key="1">
    <source>
        <dbReference type="EMBL" id="SFI87622.1"/>
    </source>
</evidence>
<keyword evidence="2" id="KW-1185">Reference proteome</keyword>
<reference evidence="2" key="1">
    <citation type="submission" date="2016-10" db="EMBL/GenBank/DDBJ databases">
        <authorList>
            <person name="Varghese N."/>
            <person name="Submissions S."/>
        </authorList>
    </citation>
    <scope>NUCLEOTIDE SEQUENCE [LARGE SCALE GENOMIC DNA]</scope>
    <source>
        <strain evidence="2">DSM 26471</strain>
    </source>
</reference>
<dbReference type="AlphaFoldDB" id="A0A1I3LSA6"/>
<dbReference type="PROSITE" id="PS51257">
    <property type="entry name" value="PROKAR_LIPOPROTEIN"/>
    <property type="match status" value="1"/>
</dbReference>
<gene>
    <name evidence="1" type="ORF">SAMN04487991_1129</name>
</gene>
<evidence type="ECO:0008006" key="3">
    <source>
        <dbReference type="Google" id="ProtNLM"/>
    </source>
</evidence>
<dbReference type="RefSeq" id="WP_090058708.1">
    <property type="nucleotide sequence ID" value="NZ_FORH01000001.1"/>
</dbReference>
<sequence length="115" mass="12798">MARISLCLSLSLALLTGCYGFVVDHRAYGSQDGATAMLSITADHRLNRLSISHCDGQEEPLVLVARRSDDPRRYPAWQVTVDAETCYEIEAGSWRVTLYKRLTLAPGEVARIEID</sequence>
<dbReference type="Proteomes" id="UP000199630">
    <property type="component" value="Unassembled WGS sequence"/>
</dbReference>
<dbReference type="OrthoDB" id="9920599at2"/>
<dbReference type="EMBL" id="FORH01000001">
    <property type="protein sequence ID" value="SFI87622.1"/>
    <property type="molecule type" value="Genomic_DNA"/>
</dbReference>
<organism evidence="1 2">
    <name type="scientific">Celeribacter neptunius</name>
    <dbReference type="NCBI Taxonomy" id="588602"/>
    <lineage>
        <taxon>Bacteria</taxon>
        <taxon>Pseudomonadati</taxon>
        <taxon>Pseudomonadota</taxon>
        <taxon>Alphaproteobacteria</taxon>
        <taxon>Rhodobacterales</taxon>
        <taxon>Roseobacteraceae</taxon>
        <taxon>Celeribacter</taxon>
    </lineage>
</organism>
<protein>
    <recommendedName>
        <fullName evidence="3">Lipoprotein</fullName>
    </recommendedName>
</protein>
<name>A0A1I3LSA6_9RHOB</name>